<feature type="transmembrane region" description="Helical" evidence="1">
    <location>
        <begin position="37"/>
        <end position="57"/>
    </location>
</feature>
<evidence type="ECO:0000313" key="2">
    <source>
        <dbReference type="EMBL" id="MDT9594534.1"/>
    </source>
</evidence>
<keyword evidence="1" id="KW-0812">Transmembrane</keyword>
<reference evidence="2 3" key="1">
    <citation type="submission" date="2023-08" db="EMBL/GenBank/DDBJ databases">
        <title>Nocardioides seae sp. nov., a bacterium isolated from a soil.</title>
        <authorList>
            <person name="Wang X."/>
        </authorList>
    </citation>
    <scope>NUCLEOTIDE SEQUENCE [LARGE SCALE GENOMIC DNA]</scope>
    <source>
        <strain evidence="2 3">YZH12</strain>
    </source>
</reference>
<dbReference type="Proteomes" id="UP001268542">
    <property type="component" value="Unassembled WGS sequence"/>
</dbReference>
<accession>A0ABU3PZ80</accession>
<comment type="caution">
    <text evidence="2">The sequence shown here is derived from an EMBL/GenBank/DDBJ whole genome shotgun (WGS) entry which is preliminary data.</text>
</comment>
<dbReference type="EMBL" id="JAVYII010000007">
    <property type="protein sequence ID" value="MDT9594534.1"/>
    <property type="molecule type" value="Genomic_DNA"/>
</dbReference>
<dbReference type="NCBIfam" id="NF041681">
    <property type="entry name" value="HGxxPAAW"/>
    <property type="match status" value="1"/>
</dbReference>
<evidence type="ECO:0000256" key="1">
    <source>
        <dbReference type="SAM" id="Phobius"/>
    </source>
</evidence>
<protein>
    <submittedName>
        <fullName evidence="2">HGxxPAAW family protein</fullName>
    </submittedName>
</protein>
<gene>
    <name evidence="2" type="ORF">RDV89_15725</name>
</gene>
<organism evidence="2 3">
    <name type="scientific">Nocardioides imazamoxiresistens</name>
    <dbReference type="NCBI Taxonomy" id="3231893"/>
    <lineage>
        <taxon>Bacteria</taxon>
        <taxon>Bacillati</taxon>
        <taxon>Actinomycetota</taxon>
        <taxon>Actinomycetes</taxon>
        <taxon>Propionibacteriales</taxon>
        <taxon>Nocardioidaceae</taxon>
        <taxon>Nocardioides</taxon>
    </lineage>
</organism>
<feature type="transmembrane region" description="Helical" evidence="1">
    <location>
        <begin position="12"/>
        <end position="31"/>
    </location>
</feature>
<keyword evidence="1" id="KW-0472">Membrane</keyword>
<sequence length="66" mass="6952">MANNHGNTPAAWTGVSVALLGFAVGSVGLMLDPINMVVFWVGLALAVGAFFLFLVLAKMGLHEEKH</sequence>
<name>A0ABU3PZ80_9ACTN</name>
<dbReference type="RefSeq" id="WP_315734397.1">
    <property type="nucleotide sequence ID" value="NZ_JAVYII010000007.1"/>
</dbReference>
<evidence type="ECO:0000313" key="3">
    <source>
        <dbReference type="Proteomes" id="UP001268542"/>
    </source>
</evidence>
<keyword evidence="3" id="KW-1185">Reference proteome</keyword>
<proteinExistence type="predicted"/>
<keyword evidence="1" id="KW-1133">Transmembrane helix</keyword>